<name>A0A6J8BXP7_MYTCO</name>
<dbReference type="SUPFAM" id="SSF53067">
    <property type="entry name" value="Actin-like ATPase domain"/>
    <property type="match status" value="1"/>
</dbReference>
<gene>
    <name evidence="1" type="ORF">MCOR_22553</name>
</gene>
<dbReference type="AlphaFoldDB" id="A0A6J8BXP7"/>
<sequence length="398" mass="45137">MQLYKNEDIKGEMVIEDVTGKPLTVMKVFAKSIEALMHHLFDIFDQGGINLKTTEIRWVLTAGIPSYQLLIALEPEAASIYCQYLPIEKLQGAEKGFCMTGDGTQYMVVDNGGREPEAVKRTVDKSKNDKVTMTIPRAILDNICKKYLHEDFESVIKASPYNDRMELRYDKLRVKVDLIKTLFEQASKKIVQLITDASADVKSNDVDILLLVGGFSECKVIQENIKASFPKTRIIVPEDAGLAVLKGAVLFGHKPEYIVSRIVRYTYGILVTNPFNPDIHDKHRLIVDGKDKCDNLFYIYAKRGSVVKLVEKIQNKHDTFKEFQTSLTFCVYRSPKECPLYTDEDECKLLGKVIIEIPIPSKEKPLFLCSMVFGNTELKETVHHEETGKECQAVLDLI</sequence>
<dbReference type="PANTHER" id="PTHR14187">
    <property type="entry name" value="ALPHA KINASE/ELONGATION FACTOR 2 KINASE"/>
    <property type="match status" value="1"/>
</dbReference>
<dbReference type="OrthoDB" id="6153855at2759"/>
<dbReference type="PANTHER" id="PTHR14187:SF5">
    <property type="entry name" value="HEAT SHOCK 70 KDA PROTEIN 12A"/>
    <property type="match status" value="1"/>
</dbReference>
<evidence type="ECO:0000313" key="1">
    <source>
        <dbReference type="EMBL" id="CAC5387187.1"/>
    </source>
</evidence>
<dbReference type="Gene3D" id="3.30.420.40">
    <property type="match status" value="1"/>
</dbReference>
<organism evidence="1 2">
    <name type="scientific">Mytilus coruscus</name>
    <name type="common">Sea mussel</name>
    <dbReference type="NCBI Taxonomy" id="42192"/>
    <lineage>
        <taxon>Eukaryota</taxon>
        <taxon>Metazoa</taxon>
        <taxon>Spiralia</taxon>
        <taxon>Lophotrochozoa</taxon>
        <taxon>Mollusca</taxon>
        <taxon>Bivalvia</taxon>
        <taxon>Autobranchia</taxon>
        <taxon>Pteriomorphia</taxon>
        <taxon>Mytilida</taxon>
        <taxon>Mytiloidea</taxon>
        <taxon>Mytilidae</taxon>
        <taxon>Mytilinae</taxon>
        <taxon>Mytilus</taxon>
    </lineage>
</organism>
<dbReference type="Proteomes" id="UP000507470">
    <property type="component" value="Unassembled WGS sequence"/>
</dbReference>
<dbReference type="EMBL" id="CACVKT020003992">
    <property type="protein sequence ID" value="CAC5387187.1"/>
    <property type="molecule type" value="Genomic_DNA"/>
</dbReference>
<evidence type="ECO:0000313" key="2">
    <source>
        <dbReference type="Proteomes" id="UP000507470"/>
    </source>
</evidence>
<proteinExistence type="predicted"/>
<accession>A0A6J8BXP7</accession>
<evidence type="ECO:0008006" key="3">
    <source>
        <dbReference type="Google" id="ProtNLM"/>
    </source>
</evidence>
<reference evidence="1 2" key="1">
    <citation type="submission" date="2020-06" db="EMBL/GenBank/DDBJ databases">
        <authorList>
            <person name="Li R."/>
            <person name="Bekaert M."/>
        </authorList>
    </citation>
    <scope>NUCLEOTIDE SEQUENCE [LARGE SCALE GENOMIC DNA]</scope>
    <source>
        <strain evidence="2">wild</strain>
    </source>
</reference>
<keyword evidence="2" id="KW-1185">Reference proteome</keyword>
<protein>
    <recommendedName>
        <fullName evidence="3">HSPA12A</fullName>
    </recommendedName>
</protein>
<dbReference type="InterPro" id="IPR043129">
    <property type="entry name" value="ATPase_NBD"/>
</dbReference>